<dbReference type="Gene3D" id="1.10.10.10">
    <property type="entry name" value="Winged helix-like DNA-binding domain superfamily/Winged helix DNA-binding domain"/>
    <property type="match status" value="1"/>
</dbReference>
<evidence type="ECO:0000256" key="3">
    <source>
        <dbReference type="SAM" id="MobiDB-lite"/>
    </source>
</evidence>
<name>A0AAD5UYZ4_9APHY</name>
<dbReference type="Proteomes" id="UP001212997">
    <property type="component" value="Unassembled WGS sequence"/>
</dbReference>
<dbReference type="InterPro" id="IPR036390">
    <property type="entry name" value="WH_DNA-bd_sf"/>
</dbReference>
<gene>
    <name evidence="5" type="ORF">NLI96_g7563</name>
</gene>
<evidence type="ECO:0000256" key="1">
    <source>
        <dbReference type="ARBA" id="ARBA00023125"/>
    </source>
</evidence>
<dbReference type="SUPFAM" id="SSF46785">
    <property type="entry name" value="Winged helix' DNA-binding domain"/>
    <property type="match status" value="1"/>
</dbReference>
<feature type="region of interest" description="Disordered" evidence="3">
    <location>
        <begin position="261"/>
        <end position="293"/>
    </location>
</feature>
<keyword evidence="6" id="KW-1185">Reference proteome</keyword>
<dbReference type="GO" id="GO:0005634">
    <property type="term" value="C:nucleus"/>
    <property type="evidence" value="ECO:0007669"/>
    <property type="project" value="UniProtKB-SubCell"/>
</dbReference>
<organism evidence="5 6">
    <name type="scientific">Meripilus lineatus</name>
    <dbReference type="NCBI Taxonomy" id="2056292"/>
    <lineage>
        <taxon>Eukaryota</taxon>
        <taxon>Fungi</taxon>
        <taxon>Dikarya</taxon>
        <taxon>Basidiomycota</taxon>
        <taxon>Agaricomycotina</taxon>
        <taxon>Agaricomycetes</taxon>
        <taxon>Polyporales</taxon>
        <taxon>Meripilaceae</taxon>
        <taxon>Meripilus</taxon>
    </lineage>
</organism>
<evidence type="ECO:0000256" key="2">
    <source>
        <dbReference type="PROSITE-ProRule" id="PRU00089"/>
    </source>
</evidence>
<dbReference type="GO" id="GO:0043565">
    <property type="term" value="F:sequence-specific DNA binding"/>
    <property type="evidence" value="ECO:0007669"/>
    <property type="project" value="InterPro"/>
</dbReference>
<feature type="region of interest" description="Disordered" evidence="3">
    <location>
        <begin position="34"/>
        <end position="62"/>
    </location>
</feature>
<dbReference type="AlphaFoldDB" id="A0AAD5UYZ4"/>
<dbReference type="EMBL" id="JANAWD010000314">
    <property type="protein sequence ID" value="KAJ3481583.1"/>
    <property type="molecule type" value="Genomic_DNA"/>
</dbReference>
<dbReference type="InterPro" id="IPR001766">
    <property type="entry name" value="Fork_head_dom"/>
</dbReference>
<comment type="subcellular location">
    <subcellularLocation>
        <location evidence="2">Nucleus</location>
    </subcellularLocation>
</comment>
<evidence type="ECO:0000259" key="4">
    <source>
        <dbReference type="PROSITE" id="PS50039"/>
    </source>
</evidence>
<dbReference type="InterPro" id="IPR036388">
    <property type="entry name" value="WH-like_DNA-bd_sf"/>
</dbReference>
<dbReference type="GO" id="GO:0003700">
    <property type="term" value="F:DNA-binding transcription factor activity"/>
    <property type="evidence" value="ECO:0007669"/>
    <property type="project" value="InterPro"/>
</dbReference>
<comment type="caution">
    <text evidence="5">The sequence shown here is derived from an EMBL/GenBank/DDBJ whole genome shotgun (WGS) entry which is preliminary data.</text>
</comment>
<sequence length="293" mass="33626">MLWLQQSVRHHLSLNRLFEREPRPVTEPGFGSYWTVNLSAPPGTKRPRKRGPRKDQGQMEPIRFETTIVSFDNKRERYRGSKDEISPVDHPLPTTLRPVDARSFSSASLRGGNEYDDEEDEEMPWDDEAQVSEDDYESEEELAIHYDHRMNLPSTSTSSSYTHVSRAQPPQLPPARSMLYGAFSGYSTPEHPDATVHRLKMELEGLKRQSSEALSASRRMSDQLVEAQTEASKVKAALRAAESRLEDEKRRRIEAEMAVDEETRRRMDAEETIRALQMQSRHSPSHPASLKPR</sequence>
<dbReference type="PROSITE" id="PS50039">
    <property type="entry name" value="FORK_HEAD_3"/>
    <property type="match status" value="1"/>
</dbReference>
<feature type="DNA-binding region" description="Fork-head" evidence="2">
    <location>
        <begin position="5"/>
        <end position="50"/>
    </location>
</feature>
<feature type="compositionally biased region" description="Basic and acidic residues" evidence="3">
    <location>
        <begin position="261"/>
        <end position="273"/>
    </location>
</feature>
<feature type="region of interest" description="Disordered" evidence="3">
    <location>
        <begin position="75"/>
        <end position="124"/>
    </location>
</feature>
<protein>
    <recommendedName>
        <fullName evidence="4">Fork-head domain-containing protein</fullName>
    </recommendedName>
</protein>
<feature type="compositionally biased region" description="Acidic residues" evidence="3">
    <location>
        <begin position="114"/>
        <end position="124"/>
    </location>
</feature>
<accession>A0AAD5UYZ4</accession>
<feature type="compositionally biased region" description="Basic and acidic residues" evidence="3">
    <location>
        <begin position="75"/>
        <end position="87"/>
    </location>
</feature>
<reference evidence="5" key="1">
    <citation type="submission" date="2022-07" db="EMBL/GenBank/DDBJ databases">
        <title>Genome Sequence of Physisporinus lineatus.</title>
        <authorList>
            <person name="Buettner E."/>
        </authorList>
    </citation>
    <scope>NUCLEOTIDE SEQUENCE</scope>
    <source>
        <strain evidence="5">VT162</strain>
    </source>
</reference>
<dbReference type="Pfam" id="PF00250">
    <property type="entry name" value="Forkhead"/>
    <property type="match status" value="1"/>
</dbReference>
<evidence type="ECO:0000313" key="6">
    <source>
        <dbReference type="Proteomes" id="UP001212997"/>
    </source>
</evidence>
<keyword evidence="1 2" id="KW-0238">DNA-binding</keyword>
<proteinExistence type="predicted"/>
<keyword evidence="2" id="KW-0539">Nucleus</keyword>
<feature type="domain" description="Fork-head" evidence="4">
    <location>
        <begin position="5"/>
        <end position="50"/>
    </location>
</feature>
<evidence type="ECO:0000313" key="5">
    <source>
        <dbReference type="EMBL" id="KAJ3481583.1"/>
    </source>
</evidence>